<dbReference type="AlphaFoldDB" id="A0AA38PL24"/>
<organism evidence="1 2">
    <name type="scientific">Lentinula raphanica</name>
    <dbReference type="NCBI Taxonomy" id="153919"/>
    <lineage>
        <taxon>Eukaryota</taxon>
        <taxon>Fungi</taxon>
        <taxon>Dikarya</taxon>
        <taxon>Basidiomycota</taxon>
        <taxon>Agaricomycotina</taxon>
        <taxon>Agaricomycetes</taxon>
        <taxon>Agaricomycetidae</taxon>
        <taxon>Agaricales</taxon>
        <taxon>Marasmiineae</taxon>
        <taxon>Omphalotaceae</taxon>
        <taxon>Lentinula</taxon>
    </lineage>
</organism>
<proteinExistence type="predicted"/>
<gene>
    <name evidence="1" type="ORF">F5878DRAFT_637368</name>
</gene>
<name>A0AA38PL24_9AGAR</name>
<reference evidence="1" key="1">
    <citation type="submission" date="2022-08" db="EMBL/GenBank/DDBJ databases">
        <authorList>
            <consortium name="DOE Joint Genome Institute"/>
            <person name="Min B."/>
            <person name="Riley R."/>
            <person name="Sierra-Patev S."/>
            <person name="Naranjo-Ortiz M."/>
            <person name="Looney B."/>
            <person name="Konkel Z."/>
            <person name="Slot J.C."/>
            <person name="Sakamoto Y."/>
            <person name="Steenwyk J.L."/>
            <person name="Rokas A."/>
            <person name="Carro J."/>
            <person name="Camarero S."/>
            <person name="Ferreira P."/>
            <person name="Molpeceres G."/>
            <person name="Ruiz-Duenas F.J."/>
            <person name="Serrano A."/>
            <person name="Henrissat B."/>
            <person name="Drula E."/>
            <person name="Hughes K.W."/>
            <person name="Mata J.L."/>
            <person name="Ishikawa N.K."/>
            <person name="Vargas-Isla R."/>
            <person name="Ushijima S."/>
            <person name="Smith C.A."/>
            <person name="Ahrendt S."/>
            <person name="Andreopoulos W."/>
            <person name="He G."/>
            <person name="Labutti K."/>
            <person name="Lipzen A."/>
            <person name="Ng V."/>
            <person name="Sandor L."/>
            <person name="Barry K."/>
            <person name="Martinez A.T."/>
            <person name="Xiao Y."/>
            <person name="Gibbons J.G."/>
            <person name="Terashima K."/>
            <person name="Hibbett D.S."/>
            <person name="Grigoriev I.V."/>
        </authorList>
    </citation>
    <scope>NUCLEOTIDE SEQUENCE</scope>
    <source>
        <strain evidence="1">TFB9207</strain>
    </source>
</reference>
<sequence>MTDFGRALITSAAGADRSRATSLQPPAMPTYNHENFFTLSFDISLASHQFQRICLQLLFNHVKVRRVGELRKLQGQCLLNDTFAACIRTLDITDMFGFEADYELLSQILPHLCNLLCLLMLDQIHATSKLFQAIQCHPSATIAISSFWNLPQGLSDHSDLWKIIVRALHIYGNEGYSSNYYFDQLRDCGMQIKWVAIDQPGFLKEPFGMIRFSGLVELQLRMKSSPVDFASFNEFSCAHPHLQKICFADFDHSYFREQSNLMFMEPFLDVLARDGLAAATRIRGFAVTRNTSISNALSHWNVTSLFLTIAESSEQVLQLASLLYPEISILTIVHAPCTVIEFGIDEPWQDPSIVEAYEGPMIGPVATEFAMNWCISRIATVVPSIEAFYIKEEGYDGPNLTGRSHRATLFLSISLHSQGIQVGVQAQDRLQ</sequence>
<accession>A0AA38PL24</accession>
<protein>
    <submittedName>
        <fullName evidence="1">Uncharacterized protein</fullName>
    </submittedName>
</protein>
<dbReference type="Proteomes" id="UP001163846">
    <property type="component" value="Unassembled WGS sequence"/>
</dbReference>
<evidence type="ECO:0000313" key="2">
    <source>
        <dbReference type="Proteomes" id="UP001163846"/>
    </source>
</evidence>
<dbReference type="EMBL" id="MU805953">
    <property type="protein sequence ID" value="KAJ3844461.1"/>
    <property type="molecule type" value="Genomic_DNA"/>
</dbReference>
<comment type="caution">
    <text evidence="1">The sequence shown here is derived from an EMBL/GenBank/DDBJ whole genome shotgun (WGS) entry which is preliminary data.</text>
</comment>
<evidence type="ECO:0000313" key="1">
    <source>
        <dbReference type="EMBL" id="KAJ3844461.1"/>
    </source>
</evidence>
<keyword evidence="2" id="KW-1185">Reference proteome</keyword>